<feature type="domain" description="Gingipain propeptide" evidence="1">
    <location>
        <begin position="24"/>
        <end position="186"/>
    </location>
</feature>
<feature type="non-terminal residue" evidence="2">
    <location>
        <position position="198"/>
    </location>
</feature>
<proteinExistence type="predicted"/>
<dbReference type="GO" id="GO:0004197">
    <property type="term" value="F:cysteine-type endopeptidase activity"/>
    <property type="evidence" value="ECO:0007669"/>
    <property type="project" value="InterPro"/>
</dbReference>
<dbReference type="InterPro" id="IPR012600">
    <property type="entry name" value="Propeptide_C25"/>
</dbReference>
<accession>A0A7C0XAJ6</accession>
<reference evidence="2" key="1">
    <citation type="journal article" date="2020" name="mSystems">
        <title>Genome- and Community-Level Interaction Insights into Carbon Utilization and Element Cycling Functions of Hydrothermarchaeota in Hydrothermal Sediment.</title>
        <authorList>
            <person name="Zhou Z."/>
            <person name="Liu Y."/>
            <person name="Xu W."/>
            <person name="Pan J."/>
            <person name="Luo Z.H."/>
            <person name="Li M."/>
        </authorList>
    </citation>
    <scope>NUCLEOTIDE SEQUENCE [LARGE SCALE GENOMIC DNA]</scope>
    <source>
        <strain evidence="2">HyVt-237</strain>
    </source>
</reference>
<evidence type="ECO:0000259" key="1">
    <source>
        <dbReference type="Pfam" id="PF08126"/>
    </source>
</evidence>
<dbReference type="AlphaFoldDB" id="A0A7C0XAJ6"/>
<sequence>MGVPKRILLLIFIVFIAEGLAGMRLVNSNRGGLVLSFEAPAVLFNNMQVEGGEYLSVEMEGAGQISEVGSPKLPVFREIIEVPEGAEVRAELFPLSVREEGLKEGLRVLPVAPPVPKIEGARPEFTMNEAVYSEDLYYPGGYVRTERLGMVRGHELYLLEVFPVQYNPVRDSLKILQKGEIRVSFSGGNLALSDRYRS</sequence>
<protein>
    <recommendedName>
        <fullName evidence="1">Gingipain propeptide domain-containing protein</fullName>
    </recommendedName>
</protein>
<name>A0A7C0XAJ6_UNCW3</name>
<evidence type="ECO:0000313" key="2">
    <source>
        <dbReference type="EMBL" id="HDM89847.1"/>
    </source>
</evidence>
<dbReference type="Proteomes" id="UP000885931">
    <property type="component" value="Unassembled WGS sequence"/>
</dbReference>
<dbReference type="Pfam" id="PF08126">
    <property type="entry name" value="Propeptide_C25"/>
    <property type="match status" value="1"/>
</dbReference>
<organism evidence="2">
    <name type="scientific">candidate division WOR-3 bacterium</name>
    <dbReference type="NCBI Taxonomy" id="2052148"/>
    <lineage>
        <taxon>Bacteria</taxon>
        <taxon>Bacteria division WOR-3</taxon>
    </lineage>
</organism>
<comment type="caution">
    <text evidence="2">The sequence shown here is derived from an EMBL/GenBank/DDBJ whole genome shotgun (WGS) entry which is preliminary data.</text>
</comment>
<dbReference type="EMBL" id="DRBW01000051">
    <property type="protein sequence ID" value="HDM89847.1"/>
    <property type="molecule type" value="Genomic_DNA"/>
</dbReference>
<dbReference type="InterPro" id="IPR038490">
    <property type="entry name" value="Gingipain_propep_sf"/>
</dbReference>
<gene>
    <name evidence="2" type="ORF">ENG67_01390</name>
</gene>
<dbReference type="Gene3D" id="2.60.40.3800">
    <property type="match status" value="1"/>
</dbReference>